<dbReference type="PANTHER" id="PTHR11040">
    <property type="entry name" value="ZINC/IRON TRANSPORTER"/>
    <property type="match status" value="1"/>
</dbReference>
<feature type="compositionally biased region" description="Low complexity" evidence="5">
    <location>
        <begin position="403"/>
        <end position="419"/>
    </location>
</feature>
<keyword evidence="7" id="KW-0732">Signal</keyword>
<feature type="transmembrane region" description="Helical" evidence="6">
    <location>
        <begin position="268"/>
        <end position="290"/>
    </location>
</feature>
<name>A0AA39X096_9PEZI</name>
<dbReference type="GO" id="GO:0005886">
    <property type="term" value="C:plasma membrane"/>
    <property type="evidence" value="ECO:0007669"/>
    <property type="project" value="TreeGrafter"/>
</dbReference>
<evidence type="ECO:0000313" key="9">
    <source>
        <dbReference type="Proteomes" id="UP001174934"/>
    </source>
</evidence>
<feature type="signal peptide" evidence="7">
    <location>
        <begin position="1"/>
        <end position="26"/>
    </location>
</feature>
<feature type="transmembrane region" description="Helical" evidence="6">
    <location>
        <begin position="477"/>
        <end position="500"/>
    </location>
</feature>
<feature type="region of interest" description="Disordered" evidence="5">
    <location>
        <begin position="391"/>
        <end position="419"/>
    </location>
</feature>
<keyword evidence="9" id="KW-1185">Reference proteome</keyword>
<evidence type="ECO:0000313" key="8">
    <source>
        <dbReference type="EMBL" id="KAK0624888.1"/>
    </source>
</evidence>
<evidence type="ECO:0000256" key="7">
    <source>
        <dbReference type="SAM" id="SignalP"/>
    </source>
</evidence>
<keyword evidence="3 6" id="KW-1133">Transmembrane helix</keyword>
<comment type="caution">
    <text evidence="8">The sequence shown here is derived from an EMBL/GenBank/DDBJ whole genome shotgun (WGS) entry which is preliminary data.</text>
</comment>
<evidence type="ECO:0000256" key="4">
    <source>
        <dbReference type="ARBA" id="ARBA00023136"/>
    </source>
</evidence>
<reference evidence="8" key="1">
    <citation type="submission" date="2023-06" db="EMBL/GenBank/DDBJ databases">
        <title>Genome-scale phylogeny and comparative genomics of the fungal order Sordariales.</title>
        <authorList>
            <consortium name="Lawrence Berkeley National Laboratory"/>
            <person name="Hensen N."/>
            <person name="Bonometti L."/>
            <person name="Westerberg I."/>
            <person name="Brannstrom I.O."/>
            <person name="Guillou S."/>
            <person name="Cros-Aarteil S."/>
            <person name="Calhoun S."/>
            <person name="Haridas S."/>
            <person name="Kuo A."/>
            <person name="Mondo S."/>
            <person name="Pangilinan J."/>
            <person name="Riley R."/>
            <person name="LaButti K."/>
            <person name="Andreopoulos B."/>
            <person name="Lipzen A."/>
            <person name="Chen C."/>
            <person name="Yanf M."/>
            <person name="Daum C."/>
            <person name="Ng V."/>
            <person name="Clum A."/>
            <person name="Steindorff A."/>
            <person name="Ohm R."/>
            <person name="Martin F."/>
            <person name="Silar P."/>
            <person name="Natvig D."/>
            <person name="Lalanne C."/>
            <person name="Gautier V."/>
            <person name="Ament-velasquez S.L."/>
            <person name="Kruys A."/>
            <person name="Hutchinson M.I."/>
            <person name="Powell A.J."/>
            <person name="Barry K."/>
            <person name="Miller A.N."/>
            <person name="Grigoriev I.V."/>
            <person name="Debuchy R."/>
            <person name="Gladieux P."/>
            <person name="Thoren M.H."/>
            <person name="Johannesson H."/>
        </authorList>
    </citation>
    <scope>NUCLEOTIDE SEQUENCE</scope>
    <source>
        <strain evidence="8">SMH3391-2</strain>
    </source>
</reference>
<feature type="transmembrane region" description="Helical" evidence="6">
    <location>
        <begin position="310"/>
        <end position="338"/>
    </location>
</feature>
<feature type="transmembrane region" description="Helical" evidence="6">
    <location>
        <begin position="229"/>
        <end position="248"/>
    </location>
</feature>
<feature type="transmembrane region" description="Helical" evidence="6">
    <location>
        <begin position="192"/>
        <end position="217"/>
    </location>
</feature>
<dbReference type="Proteomes" id="UP001174934">
    <property type="component" value="Unassembled WGS sequence"/>
</dbReference>
<keyword evidence="2 6" id="KW-0812">Transmembrane</keyword>
<sequence>MVRLFQMARWSIVFGLPVVLPGQCASASTYTQQLHHRAPQATTAVVPTTSTLPSPTASATSVTAVSECHLHESSIYCLAGTTEYLVHTTATPTPTTTAVPSVLTKCHEHGSEIFCYGPDGGEVEISLVAAESEHDESGHDDHEHDEETTTSSPASGQTCHFHAGVEHCTTSSGSDAEATVQNCSRVDRDYNIPLRVGLLFVILTTSAIGVFTPILIAKFVPPQNVIFTIIRQFGTGVIVSTAFVHLFTHATLMFDNECLGELAFEATAAAILMGGLFLSFLVEYAGSRLVSWHGAKTASRCLESPGPSGLIFSMAVIGITLVVAGDSFFITLFIVIVFHQMFEGLALGSRIAALGQPLSAGQHGGHGHHGHGRGHFHDKKQSVVTTAFGKQPEDVATPSPQPSDESGSSRSNSDDAVSAAAAAAATSGEAANQIVANVPMRKKMLLALAFALVTPVGMAIGIGALRHFNGNDPSTIIAIGTLDALSAGILVWVGLVEMWAQDWMVEGGEMTTAGPAKTGLGLVAMVAGMVLMSLLGKWA</sequence>
<dbReference type="AlphaFoldDB" id="A0AA39X096"/>
<feature type="compositionally biased region" description="Basic and acidic residues" evidence="5">
    <location>
        <begin position="131"/>
        <end position="147"/>
    </location>
</feature>
<evidence type="ECO:0000256" key="2">
    <source>
        <dbReference type="ARBA" id="ARBA00022692"/>
    </source>
</evidence>
<evidence type="ECO:0000256" key="5">
    <source>
        <dbReference type="SAM" id="MobiDB-lite"/>
    </source>
</evidence>
<evidence type="ECO:0008006" key="10">
    <source>
        <dbReference type="Google" id="ProtNLM"/>
    </source>
</evidence>
<dbReference type="EMBL" id="JAULSR010000003">
    <property type="protein sequence ID" value="KAK0624888.1"/>
    <property type="molecule type" value="Genomic_DNA"/>
</dbReference>
<dbReference type="GO" id="GO:0005385">
    <property type="term" value="F:zinc ion transmembrane transporter activity"/>
    <property type="evidence" value="ECO:0007669"/>
    <property type="project" value="TreeGrafter"/>
</dbReference>
<feature type="transmembrane region" description="Helical" evidence="6">
    <location>
        <begin position="520"/>
        <end position="538"/>
    </location>
</feature>
<evidence type="ECO:0000256" key="3">
    <source>
        <dbReference type="ARBA" id="ARBA00022989"/>
    </source>
</evidence>
<evidence type="ECO:0000256" key="6">
    <source>
        <dbReference type="SAM" id="Phobius"/>
    </source>
</evidence>
<dbReference type="Pfam" id="PF02535">
    <property type="entry name" value="Zip"/>
    <property type="match status" value="2"/>
</dbReference>
<accession>A0AA39X096</accession>
<dbReference type="InterPro" id="IPR003689">
    <property type="entry name" value="ZIP"/>
</dbReference>
<protein>
    <recommendedName>
        <fullName evidence="10">Zinc transporter</fullName>
    </recommendedName>
</protein>
<keyword evidence="4 6" id="KW-0472">Membrane</keyword>
<gene>
    <name evidence="8" type="ORF">B0T17DRAFT_531374</name>
</gene>
<feature type="transmembrane region" description="Helical" evidence="6">
    <location>
        <begin position="444"/>
        <end position="465"/>
    </location>
</feature>
<dbReference type="PANTHER" id="PTHR11040:SF44">
    <property type="entry name" value="PROTEIN ZNTC-RELATED"/>
    <property type="match status" value="1"/>
</dbReference>
<evidence type="ECO:0000256" key="1">
    <source>
        <dbReference type="ARBA" id="ARBA00004141"/>
    </source>
</evidence>
<comment type="subcellular location">
    <subcellularLocation>
        <location evidence="1">Membrane</location>
        <topology evidence="1">Multi-pass membrane protein</topology>
    </subcellularLocation>
</comment>
<organism evidence="8 9">
    <name type="scientific">Bombardia bombarda</name>
    <dbReference type="NCBI Taxonomy" id="252184"/>
    <lineage>
        <taxon>Eukaryota</taxon>
        <taxon>Fungi</taxon>
        <taxon>Dikarya</taxon>
        <taxon>Ascomycota</taxon>
        <taxon>Pezizomycotina</taxon>
        <taxon>Sordariomycetes</taxon>
        <taxon>Sordariomycetidae</taxon>
        <taxon>Sordariales</taxon>
        <taxon>Lasiosphaeriaceae</taxon>
        <taxon>Bombardia</taxon>
    </lineage>
</organism>
<feature type="chain" id="PRO_5041301399" description="Zinc transporter" evidence="7">
    <location>
        <begin position="27"/>
        <end position="539"/>
    </location>
</feature>
<proteinExistence type="predicted"/>
<feature type="region of interest" description="Disordered" evidence="5">
    <location>
        <begin position="131"/>
        <end position="156"/>
    </location>
</feature>